<dbReference type="Proteomes" id="UP000824250">
    <property type="component" value="Unassembled WGS sequence"/>
</dbReference>
<accession>A0A9D1A6G1</accession>
<dbReference type="AlphaFoldDB" id="A0A9D1A6G1"/>
<keyword evidence="2" id="KW-0547">Nucleotide-binding</keyword>
<dbReference type="Pfam" id="PF00005">
    <property type="entry name" value="ABC_tran"/>
    <property type="match status" value="1"/>
</dbReference>
<feature type="domain" description="ABC transporter" evidence="4">
    <location>
        <begin position="10"/>
        <end position="260"/>
    </location>
</feature>
<dbReference type="InterPro" id="IPR003593">
    <property type="entry name" value="AAA+_ATPase"/>
</dbReference>
<sequence>MEKSMGERVIQAENLSRVYRVRVGQEIFFRRIISNQFREIRAVDRISFEVERGETVGFIGPNGAGKSTTIKMMTGILVPTDGSVKVLGKEPYRYRKDNAMKIGVVFGQRTQLWWDLPLSDTFRLLKSMYRIPDLVYKRNMELFMEELDLRAFFQQPVRQLSLGQRMRGEIAAAMLHDPEILFLDEPTIGLDVLVKQQLRGFIRSMNREKNVTMILTTHDMKDVEDLCQRIVLINGGKIVLDMPVSEVRDRFCQSHDVVITFAREPGMLACPDGCEIIPRGKLEYVFRVDHHKIRISDFIARYLAEYEVQDISIQGMEIEEIVRRLYQGRAAV</sequence>
<organism evidence="5 6">
    <name type="scientific">Candidatus Copromonas faecavium</name>
    <name type="common">nom. illeg.</name>
    <dbReference type="NCBI Taxonomy" id="2840740"/>
    <lineage>
        <taxon>Bacteria</taxon>
        <taxon>Bacillati</taxon>
        <taxon>Bacillota</taxon>
        <taxon>Clostridia</taxon>
        <taxon>Lachnospirales</taxon>
        <taxon>Lachnospiraceae</taxon>
        <taxon>Candidatus Copromonas (nom. illeg.)</taxon>
    </lineage>
</organism>
<name>A0A9D1A6G1_9FIRM</name>
<evidence type="ECO:0000256" key="2">
    <source>
        <dbReference type="ARBA" id="ARBA00022741"/>
    </source>
</evidence>
<proteinExistence type="predicted"/>
<reference evidence="5" key="1">
    <citation type="submission" date="2020-10" db="EMBL/GenBank/DDBJ databases">
        <authorList>
            <person name="Gilroy R."/>
        </authorList>
    </citation>
    <scope>NUCLEOTIDE SEQUENCE</scope>
    <source>
        <strain evidence="5">CHK180-2868</strain>
    </source>
</reference>
<gene>
    <name evidence="5" type="ORF">IAB28_10460</name>
</gene>
<dbReference type="PANTHER" id="PTHR42711">
    <property type="entry name" value="ABC TRANSPORTER ATP-BINDING PROTEIN"/>
    <property type="match status" value="1"/>
</dbReference>
<dbReference type="GO" id="GO:0005524">
    <property type="term" value="F:ATP binding"/>
    <property type="evidence" value="ECO:0007669"/>
    <property type="project" value="UniProtKB-KW"/>
</dbReference>
<dbReference type="PANTHER" id="PTHR42711:SF1">
    <property type="entry name" value="ABC-TRANSPORT PROTEIN, ATP-BINDING COMPONENT"/>
    <property type="match status" value="1"/>
</dbReference>
<protein>
    <submittedName>
        <fullName evidence="5">ATP-binding cassette domain-containing protein</fullName>
    </submittedName>
</protein>
<dbReference type="InterPro" id="IPR027417">
    <property type="entry name" value="P-loop_NTPase"/>
</dbReference>
<evidence type="ECO:0000313" key="5">
    <source>
        <dbReference type="EMBL" id="HIR06365.1"/>
    </source>
</evidence>
<dbReference type="SMART" id="SM00382">
    <property type="entry name" value="AAA"/>
    <property type="match status" value="1"/>
</dbReference>
<keyword evidence="3 5" id="KW-0067">ATP-binding</keyword>
<dbReference type="InterPro" id="IPR003439">
    <property type="entry name" value="ABC_transporter-like_ATP-bd"/>
</dbReference>
<comment type="caution">
    <text evidence="5">The sequence shown here is derived from an EMBL/GenBank/DDBJ whole genome shotgun (WGS) entry which is preliminary data.</text>
</comment>
<evidence type="ECO:0000259" key="4">
    <source>
        <dbReference type="PROSITE" id="PS50893"/>
    </source>
</evidence>
<dbReference type="EMBL" id="DVGC01000059">
    <property type="protein sequence ID" value="HIR06365.1"/>
    <property type="molecule type" value="Genomic_DNA"/>
</dbReference>
<dbReference type="GO" id="GO:0016887">
    <property type="term" value="F:ATP hydrolysis activity"/>
    <property type="evidence" value="ECO:0007669"/>
    <property type="project" value="InterPro"/>
</dbReference>
<reference evidence="5" key="2">
    <citation type="journal article" date="2021" name="PeerJ">
        <title>Extensive microbial diversity within the chicken gut microbiome revealed by metagenomics and culture.</title>
        <authorList>
            <person name="Gilroy R."/>
            <person name="Ravi A."/>
            <person name="Getino M."/>
            <person name="Pursley I."/>
            <person name="Horton D.L."/>
            <person name="Alikhan N.F."/>
            <person name="Baker D."/>
            <person name="Gharbi K."/>
            <person name="Hall N."/>
            <person name="Watson M."/>
            <person name="Adriaenssens E.M."/>
            <person name="Foster-Nyarko E."/>
            <person name="Jarju S."/>
            <person name="Secka A."/>
            <person name="Antonio M."/>
            <person name="Oren A."/>
            <person name="Chaudhuri R.R."/>
            <person name="La Ragione R."/>
            <person name="Hildebrand F."/>
            <person name="Pallen M.J."/>
        </authorList>
    </citation>
    <scope>NUCLEOTIDE SEQUENCE</scope>
    <source>
        <strain evidence="5">CHK180-2868</strain>
    </source>
</reference>
<dbReference type="PROSITE" id="PS50893">
    <property type="entry name" value="ABC_TRANSPORTER_2"/>
    <property type="match status" value="1"/>
</dbReference>
<evidence type="ECO:0000256" key="3">
    <source>
        <dbReference type="ARBA" id="ARBA00022840"/>
    </source>
</evidence>
<evidence type="ECO:0000256" key="1">
    <source>
        <dbReference type="ARBA" id="ARBA00022448"/>
    </source>
</evidence>
<keyword evidence="1" id="KW-0813">Transport</keyword>
<dbReference type="SUPFAM" id="SSF52540">
    <property type="entry name" value="P-loop containing nucleoside triphosphate hydrolases"/>
    <property type="match status" value="1"/>
</dbReference>
<dbReference type="Gene3D" id="3.40.50.300">
    <property type="entry name" value="P-loop containing nucleotide triphosphate hydrolases"/>
    <property type="match status" value="1"/>
</dbReference>
<dbReference type="InterPro" id="IPR050763">
    <property type="entry name" value="ABC_transporter_ATP-binding"/>
</dbReference>
<evidence type="ECO:0000313" key="6">
    <source>
        <dbReference type="Proteomes" id="UP000824250"/>
    </source>
</evidence>